<comment type="subcellular location">
    <subcellularLocation>
        <location evidence="1">Cell outer membrane</location>
        <topology evidence="1">Multi-pass membrane protein</topology>
    </subcellularLocation>
</comment>
<proteinExistence type="predicted"/>
<dbReference type="PANTHER" id="PTHR30069">
    <property type="entry name" value="TONB-DEPENDENT OUTER MEMBRANE RECEPTOR"/>
    <property type="match status" value="1"/>
</dbReference>
<sequence length="1134" mass="121213">MAPVVSGIIPGMVSSLHAQVDSARLSGTVTDSTGAVLPNATITVKNSATGFTRSAVATGQGTYVLNALPVGTYTVAVQAAGFGEYKRTVTLTVGAQSTVDAKLGASSTEIVVATADDAAFAVNTTTQEVSTTITPKEMIDLPSLTRNPYDFVILSGVTASDPNGTTARGVGVALNGQRSAGTEVLLDGVENADNYDATVGITVPLDAVDQYSIIVNGFDAQYGRASGGIVNLATRSGSNAFHGSLYEFNRISALASNTFAENAANAQARIDGTAQTPRDHFTRNQFGYSVGGPIIKDKLFFFNNYEWNRVRSSGQQTFSVPTAAFLATTSAATQSFFNTYGKIDPSTKLGSPLAANTNFQTATVSAPINAGAGDPVNAYFGVTRFDYTLNNKINMYFRAATYKDQYFPGYVSLSPYTGYNTTESDFNQAYLFSINYIITPSLVSSTKISFNRVNVSEPLGSAGLTPSAYLTSTGGVIGGNSVALPGYLPTSPGNAIPFGGPQNTYQFVEDATWTKGRHTVKFGGQFIQIRDNRVFGAYESAVEEFSASTSTATGITNLTNGTVGSFEVALNPQGKLPCSYAANSTLTVTAACSLSNPASSPSFERQNTFNDGSVYLEDQWKLTPRLTVNAGLRWEYYGVQHNNNRNLESNFYLGSGSNLAQQVQSGQVKTTPNSPDGGLIKQDFNNFAPRVGFAYDVFGNGKTAIRGGYGISYERNFGNVTYNTIQNPPNYAGVVVNNVALTNSNFGPFAGSTGTTPLYPASLRTLQQNMPTAYTHQYSLTIEHEVAAGNTVGITYSGALGKDLYAIANLNDYGMGTFVGRSTGFDTSVSGCYFSGSYCNNRVNNQYAGINMREANAYSNYNAMNVYWKMSALKKYGVQFVANYTLAHAMDNLSSTFSEGTGNDNLGYTNAYAPNLDYGNADFDIRHQFSIGGIYQPAFLEFRNNHLLHTIAGGLEFAPIAVVRTGSAFTIYDCTNGFTTCPRIQAGPGLAYKGSAPSGQNFDSTPSHFTYVNLPATAANTFVNAEGLSEFADNLGGVQNIGMDRNQFYGPKNVSFDMGVYKNFAFGADDRYKVQLRSEFYNILNHSNYYPIVYGGVADFSQVTNVGVAKGSPNASPSSTDERRNVQLAVRLQF</sequence>
<dbReference type="InterPro" id="IPR057601">
    <property type="entry name" value="Oar-like_b-barrel"/>
</dbReference>
<dbReference type="InterPro" id="IPR039426">
    <property type="entry name" value="TonB-dep_rcpt-like"/>
</dbReference>
<evidence type="ECO:0000256" key="5">
    <source>
        <dbReference type="ARBA" id="ARBA00023136"/>
    </source>
</evidence>
<evidence type="ECO:0000256" key="4">
    <source>
        <dbReference type="ARBA" id="ARBA00022692"/>
    </source>
</evidence>
<keyword evidence="9" id="KW-1185">Reference proteome</keyword>
<dbReference type="Pfam" id="PF13620">
    <property type="entry name" value="CarboxypepD_reg"/>
    <property type="match status" value="1"/>
</dbReference>
<name>A0ABW1ZBK7_9BACT</name>
<keyword evidence="6" id="KW-0998">Cell outer membrane</keyword>
<dbReference type="EMBL" id="JBHSWI010000001">
    <property type="protein sequence ID" value="MFC6645967.1"/>
    <property type="molecule type" value="Genomic_DNA"/>
</dbReference>
<keyword evidence="5" id="KW-0472">Membrane</keyword>
<dbReference type="SUPFAM" id="SSF49452">
    <property type="entry name" value="Starch-binding domain-like"/>
    <property type="match status" value="1"/>
</dbReference>
<comment type="caution">
    <text evidence="8">The sequence shown here is derived from an EMBL/GenBank/DDBJ whole genome shotgun (WGS) entry which is preliminary data.</text>
</comment>
<organism evidence="8 9">
    <name type="scientific">Granulicella cerasi</name>
    <dbReference type="NCBI Taxonomy" id="741063"/>
    <lineage>
        <taxon>Bacteria</taxon>
        <taxon>Pseudomonadati</taxon>
        <taxon>Acidobacteriota</taxon>
        <taxon>Terriglobia</taxon>
        <taxon>Terriglobales</taxon>
        <taxon>Acidobacteriaceae</taxon>
        <taxon>Granulicella</taxon>
    </lineage>
</organism>
<keyword evidence="8" id="KW-0675">Receptor</keyword>
<reference evidence="9" key="1">
    <citation type="journal article" date="2019" name="Int. J. Syst. Evol. Microbiol.">
        <title>The Global Catalogue of Microorganisms (GCM) 10K type strain sequencing project: providing services to taxonomists for standard genome sequencing and annotation.</title>
        <authorList>
            <consortium name="The Broad Institute Genomics Platform"/>
            <consortium name="The Broad Institute Genome Sequencing Center for Infectious Disease"/>
            <person name="Wu L."/>
            <person name="Ma J."/>
        </authorList>
    </citation>
    <scope>NUCLEOTIDE SEQUENCE [LARGE SCALE GENOMIC DNA]</scope>
    <source>
        <strain evidence="9">CGMCC 1.16026</strain>
    </source>
</reference>
<gene>
    <name evidence="8" type="ORF">ACFQBQ_10325</name>
</gene>
<evidence type="ECO:0000256" key="1">
    <source>
        <dbReference type="ARBA" id="ARBA00004571"/>
    </source>
</evidence>
<keyword evidence="2" id="KW-0813">Transport</keyword>
<evidence type="ECO:0000256" key="6">
    <source>
        <dbReference type="ARBA" id="ARBA00023237"/>
    </source>
</evidence>
<dbReference type="Gene3D" id="2.40.170.20">
    <property type="entry name" value="TonB-dependent receptor, beta-barrel domain"/>
    <property type="match status" value="1"/>
</dbReference>
<dbReference type="InterPro" id="IPR036942">
    <property type="entry name" value="Beta-barrel_TonB_sf"/>
</dbReference>
<evidence type="ECO:0000259" key="7">
    <source>
        <dbReference type="Pfam" id="PF25183"/>
    </source>
</evidence>
<evidence type="ECO:0000256" key="3">
    <source>
        <dbReference type="ARBA" id="ARBA00022452"/>
    </source>
</evidence>
<dbReference type="InterPro" id="IPR013784">
    <property type="entry name" value="Carb-bd-like_fold"/>
</dbReference>
<dbReference type="Gene3D" id="2.170.130.10">
    <property type="entry name" value="TonB-dependent receptor, plug domain"/>
    <property type="match status" value="1"/>
</dbReference>
<evidence type="ECO:0000313" key="9">
    <source>
        <dbReference type="Proteomes" id="UP001596391"/>
    </source>
</evidence>
<dbReference type="SUPFAM" id="SSF56935">
    <property type="entry name" value="Porins"/>
    <property type="match status" value="1"/>
</dbReference>
<dbReference type="Pfam" id="PF25183">
    <property type="entry name" value="OMP_b-brl_4"/>
    <property type="match status" value="1"/>
</dbReference>
<feature type="domain" description="TonB-dependent transporter Oar-like beta-barrel" evidence="7">
    <location>
        <begin position="234"/>
        <end position="1104"/>
    </location>
</feature>
<dbReference type="Gene3D" id="2.60.40.1120">
    <property type="entry name" value="Carboxypeptidase-like, regulatory domain"/>
    <property type="match status" value="1"/>
</dbReference>
<protein>
    <submittedName>
        <fullName evidence="8">TonB-dependent receptor domain-containing protein</fullName>
    </submittedName>
</protein>
<dbReference type="RefSeq" id="WP_263369671.1">
    <property type="nucleotide sequence ID" value="NZ_JAGSYD010000001.1"/>
</dbReference>
<evidence type="ECO:0000256" key="2">
    <source>
        <dbReference type="ARBA" id="ARBA00022448"/>
    </source>
</evidence>
<keyword evidence="3" id="KW-1134">Transmembrane beta strand</keyword>
<keyword evidence="4" id="KW-0812">Transmembrane</keyword>
<evidence type="ECO:0000313" key="8">
    <source>
        <dbReference type="EMBL" id="MFC6645967.1"/>
    </source>
</evidence>
<dbReference type="InterPro" id="IPR037066">
    <property type="entry name" value="Plug_dom_sf"/>
</dbReference>
<accession>A0ABW1ZBK7</accession>
<dbReference type="Proteomes" id="UP001596391">
    <property type="component" value="Unassembled WGS sequence"/>
</dbReference>
<dbReference type="PANTHER" id="PTHR30069:SF46">
    <property type="entry name" value="OAR PROTEIN"/>
    <property type="match status" value="1"/>
</dbReference>